<feature type="compositionally biased region" description="Basic and acidic residues" evidence="1">
    <location>
        <begin position="209"/>
        <end position="229"/>
    </location>
</feature>
<proteinExistence type="predicted"/>
<evidence type="ECO:0000313" key="4">
    <source>
        <dbReference type="Proteomes" id="UP001348817"/>
    </source>
</evidence>
<feature type="transmembrane region" description="Helical" evidence="2">
    <location>
        <begin position="16"/>
        <end position="34"/>
    </location>
</feature>
<sequence>MRLKKLWDFYITNRRWFVRGFLVLLVLNVLGFLMSPKEVQRDTDRFAAIVFIRDDRNIAMRSNMFRQEFEIWNDGTIAMLNQREVPFREVWRNYGQMKRLRSELEILYFEQRLRYLEFQEMEEHPLRLRIVMRSYFDSLDSYSAAERHLRNKIRRRKAFLKDADKALEEIVDLEQATKDRIREERTREKFLRDSLLLASKHADTLQMKKIMDKLGQEAENTKPKEKEEAEASQTQSSSSG</sequence>
<evidence type="ECO:0000256" key="1">
    <source>
        <dbReference type="SAM" id="MobiDB-lite"/>
    </source>
</evidence>
<accession>A0AAU9DIE9</accession>
<protein>
    <submittedName>
        <fullName evidence="3">Uncharacterized protein</fullName>
    </submittedName>
</protein>
<feature type="compositionally biased region" description="Low complexity" evidence="1">
    <location>
        <begin position="231"/>
        <end position="240"/>
    </location>
</feature>
<dbReference type="EMBL" id="AP025314">
    <property type="protein sequence ID" value="BDD10915.1"/>
    <property type="molecule type" value="Genomic_DNA"/>
</dbReference>
<feature type="region of interest" description="Disordered" evidence="1">
    <location>
        <begin position="208"/>
        <end position="240"/>
    </location>
</feature>
<dbReference type="Proteomes" id="UP001348817">
    <property type="component" value="Chromosome"/>
</dbReference>
<keyword evidence="2" id="KW-0812">Transmembrane</keyword>
<dbReference type="KEGG" id="fax:FUAX_33470"/>
<dbReference type="RefSeq" id="WP_338392441.1">
    <property type="nucleotide sequence ID" value="NZ_AP025314.1"/>
</dbReference>
<organism evidence="3 4">
    <name type="scientific">Fulvitalea axinellae</name>
    <dbReference type="NCBI Taxonomy" id="1182444"/>
    <lineage>
        <taxon>Bacteria</taxon>
        <taxon>Pseudomonadati</taxon>
        <taxon>Bacteroidota</taxon>
        <taxon>Cytophagia</taxon>
        <taxon>Cytophagales</taxon>
        <taxon>Persicobacteraceae</taxon>
        <taxon>Fulvitalea</taxon>
    </lineage>
</organism>
<evidence type="ECO:0000256" key="2">
    <source>
        <dbReference type="SAM" id="Phobius"/>
    </source>
</evidence>
<evidence type="ECO:0000313" key="3">
    <source>
        <dbReference type="EMBL" id="BDD10915.1"/>
    </source>
</evidence>
<keyword evidence="2" id="KW-0472">Membrane</keyword>
<keyword evidence="2" id="KW-1133">Transmembrane helix</keyword>
<reference evidence="3 4" key="1">
    <citation type="submission" date="2021-12" db="EMBL/GenBank/DDBJ databases">
        <title>Genome sequencing of bacteria with rrn-lacking chromosome and rrn-plasmid.</title>
        <authorList>
            <person name="Anda M."/>
            <person name="Iwasaki W."/>
        </authorList>
    </citation>
    <scope>NUCLEOTIDE SEQUENCE [LARGE SCALE GENOMIC DNA]</scope>
    <source>
        <strain evidence="3 4">DSM 100852</strain>
    </source>
</reference>
<name>A0AAU9DIE9_9BACT</name>
<keyword evidence="4" id="KW-1185">Reference proteome</keyword>
<dbReference type="AlphaFoldDB" id="A0AAU9DIE9"/>
<gene>
    <name evidence="3" type="ORF">FUAX_33470</name>
</gene>